<dbReference type="CDD" id="cd08041">
    <property type="entry name" value="OBF_kDNA_ligase_like"/>
    <property type="match status" value="1"/>
</dbReference>
<dbReference type="InterPro" id="IPR012340">
    <property type="entry name" value="NA-bd_OB-fold"/>
</dbReference>
<evidence type="ECO:0000256" key="3">
    <source>
        <dbReference type="ARBA" id="ARBA00022705"/>
    </source>
</evidence>
<dbReference type="AlphaFoldDB" id="A0A1W1CY77"/>
<dbReference type="Gene3D" id="2.40.50.140">
    <property type="entry name" value="Nucleic acid-binding proteins"/>
    <property type="match status" value="1"/>
</dbReference>
<dbReference type="Pfam" id="PF01068">
    <property type="entry name" value="DNA_ligase_A_M"/>
    <property type="match status" value="1"/>
</dbReference>
<dbReference type="GO" id="GO:0003910">
    <property type="term" value="F:DNA ligase (ATP) activity"/>
    <property type="evidence" value="ECO:0007669"/>
    <property type="project" value="UniProtKB-EC"/>
</dbReference>
<dbReference type="Gene3D" id="3.30.470.30">
    <property type="entry name" value="DNA ligase/mRNA capping enzyme"/>
    <property type="match status" value="1"/>
</dbReference>
<evidence type="ECO:0000259" key="6">
    <source>
        <dbReference type="Pfam" id="PF01068"/>
    </source>
</evidence>
<accession>A0A1W1CY77</accession>
<feature type="domain" description="ATP-dependent DNA ligase family profile" evidence="6">
    <location>
        <begin position="131"/>
        <end position="185"/>
    </location>
</feature>
<dbReference type="GO" id="GO:0006260">
    <property type="term" value="P:DNA replication"/>
    <property type="evidence" value="ECO:0007669"/>
    <property type="project" value="UniProtKB-KW"/>
</dbReference>
<dbReference type="InterPro" id="IPR012310">
    <property type="entry name" value="DNA_ligase_ATP-dep_cent"/>
</dbReference>
<dbReference type="EMBL" id="FPHH01000156">
    <property type="protein sequence ID" value="SFV70693.1"/>
    <property type="molecule type" value="Genomic_DNA"/>
</dbReference>
<evidence type="ECO:0000256" key="1">
    <source>
        <dbReference type="ARBA" id="ARBA00001968"/>
    </source>
</evidence>
<comment type="cofactor">
    <cofactor evidence="1">
        <name>a divalent metal cation</name>
        <dbReference type="ChEBI" id="CHEBI:60240"/>
    </cofactor>
</comment>
<dbReference type="SUPFAM" id="SSF56091">
    <property type="entry name" value="DNA ligase/mRNA capping enzyme, catalytic domain"/>
    <property type="match status" value="1"/>
</dbReference>
<reference evidence="8" key="1">
    <citation type="submission" date="2016-10" db="EMBL/GenBank/DDBJ databases">
        <authorList>
            <person name="de Groot N.N."/>
        </authorList>
    </citation>
    <scope>NUCLEOTIDE SEQUENCE</scope>
</reference>
<dbReference type="GO" id="GO:0006310">
    <property type="term" value="P:DNA recombination"/>
    <property type="evidence" value="ECO:0007669"/>
    <property type="project" value="InterPro"/>
</dbReference>
<dbReference type="InterPro" id="IPR050326">
    <property type="entry name" value="NAD_dep_DNA_ligaseB"/>
</dbReference>
<sequence length="268" mass="30797">MSLKLFLLLFPFLLFAAKPNLLLLKVYKDQNISGWVMSEKLDGVRAYWDGKHLISRGGKIIHAPKWFLKDYPPFAIDGELWSKRGDFENISSIVRDKVPSQKWREIKHCIFEVPNAKGGLFARLAKVKPYEGKYIRIIPQKYVKNRADLQKFLKSVEKLGGEGVVVRDPNAPYIDKRTSKALKVKTFFDTECEVVRVLHGKGKYSDKMGSIECKLPNGTLFKIGSGFSDAQRSNPPKVGDIVTFKYKKMTKYGKPRFPIFLRVREHQL</sequence>
<keyword evidence="5" id="KW-0234">DNA repair</keyword>
<dbReference type="SUPFAM" id="SSF50249">
    <property type="entry name" value="Nucleic acid-binding proteins"/>
    <property type="match status" value="1"/>
</dbReference>
<dbReference type="InterPro" id="IPR029319">
    <property type="entry name" value="DNA_ligase_OB"/>
</dbReference>
<organism evidence="8">
    <name type="scientific">hydrothermal vent metagenome</name>
    <dbReference type="NCBI Taxonomy" id="652676"/>
    <lineage>
        <taxon>unclassified sequences</taxon>
        <taxon>metagenomes</taxon>
        <taxon>ecological metagenomes</taxon>
    </lineage>
</organism>
<keyword evidence="3" id="KW-0235">DNA replication</keyword>
<dbReference type="Gene3D" id="3.30.1490.70">
    <property type="match status" value="1"/>
</dbReference>
<dbReference type="PROSITE" id="PS00333">
    <property type="entry name" value="DNA_LIGASE_A2"/>
    <property type="match status" value="1"/>
</dbReference>
<protein>
    <submittedName>
        <fullName evidence="8">DNA ligase (ATP)</fullName>
        <ecNumber evidence="8">6.5.1.1</ecNumber>
    </submittedName>
</protein>
<dbReference type="GO" id="GO:0006281">
    <property type="term" value="P:DNA repair"/>
    <property type="evidence" value="ECO:0007669"/>
    <property type="project" value="UniProtKB-KW"/>
</dbReference>
<proteinExistence type="predicted"/>
<dbReference type="GO" id="GO:0005524">
    <property type="term" value="F:ATP binding"/>
    <property type="evidence" value="ECO:0007669"/>
    <property type="project" value="InterPro"/>
</dbReference>
<evidence type="ECO:0000256" key="2">
    <source>
        <dbReference type="ARBA" id="ARBA00022598"/>
    </source>
</evidence>
<dbReference type="PANTHER" id="PTHR47810">
    <property type="entry name" value="DNA LIGASE"/>
    <property type="match status" value="1"/>
</dbReference>
<dbReference type="Pfam" id="PF14743">
    <property type="entry name" value="DNA_ligase_OB_2"/>
    <property type="match status" value="1"/>
</dbReference>
<gene>
    <name evidence="8" type="ORF">MNB_SM-5-506</name>
</gene>
<dbReference type="EC" id="6.5.1.1" evidence="8"/>
<dbReference type="CDD" id="cd07896">
    <property type="entry name" value="Adenylation_kDNA_ligase_like"/>
    <property type="match status" value="1"/>
</dbReference>
<dbReference type="NCBIfam" id="NF006592">
    <property type="entry name" value="PRK09125.1"/>
    <property type="match status" value="1"/>
</dbReference>
<keyword evidence="4" id="KW-0227">DNA damage</keyword>
<evidence type="ECO:0000259" key="7">
    <source>
        <dbReference type="Pfam" id="PF14743"/>
    </source>
</evidence>
<evidence type="ECO:0000256" key="4">
    <source>
        <dbReference type="ARBA" id="ARBA00022763"/>
    </source>
</evidence>
<keyword evidence="2 8" id="KW-0436">Ligase</keyword>
<dbReference type="InterPro" id="IPR016059">
    <property type="entry name" value="DNA_ligase_ATP-dep_CS"/>
</dbReference>
<evidence type="ECO:0000256" key="5">
    <source>
        <dbReference type="ARBA" id="ARBA00023204"/>
    </source>
</evidence>
<dbReference type="PANTHER" id="PTHR47810:SF1">
    <property type="entry name" value="DNA LIGASE B"/>
    <property type="match status" value="1"/>
</dbReference>
<feature type="domain" description="DNA ligase OB-like" evidence="7">
    <location>
        <begin position="200"/>
        <end position="264"/>
    </location>
</feature>
<evidence type="ECO:0000313" key="8">
    <source>
        <dbReference type="EMBL" id="SFV70693.1"/>
    </source>
</evidence>
<name>A0A1W1CY77_9ZZZZ</name>